<name>A0A0F5LV65_9HYPH</name>
<reference evidence="1 2" key="1">
    <citation type="submission" date="2015-03" db="EMBL/GenBank/DDBJ databases">
        <authorList>
            <person name="Hassan Y.I."/>
            <person name="Lepp D."/>
            <person name="Zhou T."/>
        </authorList>
    </citation>
    <scope>NUCLEOTIDE SEQUENCE [LARGE SCALE GENOMIC DNA]</scope>
    <source>
        <strain evidence="1 2">DSM 17137</strain>
    </source>
</reference>
<dbReference type="AlphaFoldDB" id="A0A0F5LV65"/>
<dbReference type="STRING" id="1121477.SAMN02745223_03657"/>
<protein>
    <recommendedName>
        <fullName evidence="3">DUF72 domain-containing protein</fullName>
    </recommendedName>
</protein>
<dbReference type="InterPro" id="IPR002763">
    <property type="entry name" value="DUF72"/>
</dbReference>
<evidence type="ECO:0008006" key="3">
    <source>
        <dbReference type="Google" id="ProtNLM"/>
    </source>
</evidence>
<dbReference type="Gene3D" id="3.20.20.410">
    <property type="entry name" value="Protein of unknown function UPF0759"/>
    <property type="match status" value="1"/>
</dbReference>
<dbReference type="SUPFAM" id="SSF117396">
    <property type="entry name" value="TM1631-like"/>
    <property type="match status" value="1"/>
</dbReference>
<gene>
    <name evidence="1" type="ORF">VW29_03965</name>
</gene>
<dbReference type="InterPro" id="IPR036520">
    <property type="entry name" value="UPF0759_sf"/>
</dbReference>
<comment type="caution">
    <text evidence="1">The sequence shown here is derived from an EMBL/GenBank/DDBJ whole genome shotgun (WGS) entry which is preliminary data.</text>
</comment>
<sequence length="277" mass="30497">MRWTVTIRTGTAGWVFEPWRGEFYPPGLVQKRELAYASSRLGTIEINATFRANQKPASFLKWAGEARDGFVFSIKGPQLVTHIKRLKDCAPELANFFASGPLALGDKLGPFIWQLPPNVSFKPEVIEAFLNLLPHDADSYVALASKADGRLKSPPYLDTSGIGLVRHAIEARHASFDSDDARALFAAHNVAMVISDTVEFPSRQLTADFVYCRLQGPPRPDAAGYLATDIAAWADQMAQWDTEGRDVYAYFVHEDKLHAPANAIALRQALGIALPGD</sequence>
<evidence type="ECO:0000313" key="2">
    <source>
        <dbReference type="Proteomes" id="UP000033608"/>
    </source>
</evidence>
<dbReference type="PANTHER" id="PTHR30348:SF4">
    <property type="entry name" value="DUF72 DOMAIN-CONTAINING PROTEIN"/>
    <property type="match status" value="1"/>
</dbReference>
<dbReference type="Proteomes" id="UP000033608">
    <property type="component" value="Unassembled WGS sequence"/>
</dbReference>
<evidence type="ECO:0000313" key="1">
    <source>
        <dbReference type="EMBL" id="KKB86054.1"/>
    </source>
</evidence>
<organism evidence="1 2">
    <name type="scientific">Devosia limi DSM 17137</name>
    <dbReference type="NCBI Taxonomy" id="1121477"/>
    <lineage>
        <taxon>Bacteria</taxon>
        <taxon>Pseudomonadati</taxon>
        <taxon>Pseudomonadota</taxon>
        <taxon>Alphaproteobacteria</taxon>
        <taxon>Hyphomicrobiales</taxon>
        <taxon>Devosiaceae</taxon>
        <taxon>Devosia</taxon>
    </lineage>
</organism>
<dbReference type="Pfam" id="PF01904">
    <property type="entry name" value="DUF72"/>
    <property type="match status" value="1"/>
</dbReference>
<keyword evidence="2" id="KW-1185">Reference proteome</keyword>
<proteinExistence type="predicted"/>
<dbReference type="EMBL" id="LAJF01000041">
    <property type="protein sequence ID" value="KKB86054.1"/>
    <property type="molecule type" value="Genomic_DNA"/>
</dbReference>
<accession>A0A0F5LV65</accession>
<dbReference type="PANTHER" id="PTHR30348">
    <property type="entry name" value="UNCHARACTERIZED PROTEIN YECE"/>
    <property type="match status" value="1"/>
</dbReference>
<dbReference type="PATRIC" id="fig|1121477.3.peg.1861"/>